<keyword evidence="2" id="KW-0732">Signal</keyword>
<comment type="similarity">
    <text evidence="1">Belongs to the leucine-binding protein family.</text>
</comment>
<accession>L8JCI3</accession>
<name>L8JCI3_9GAMM</name>
<dbReference type="EMBL" id="AMZO01000006">
    <property type="protein sequence ID" value="ELR66555.1"/>
    <property type="molecule type" value="Genomic_DNA"/>
</dbReference>
<dbReference type="OrthoDB" id="6083760at2"/>
<dbReference type="PROSITE" id="PS51318">
    <property type="entry name" value="TAT"/>
    <property type="match status" value="1"/>
</dbReference>
<proteinExistence type="inferred from homology"/>
<dbReference type="Gene3D" id="3.40.50.2300">
    <property type="match status" value="2"/>
</dbReference>
<dbReference type="AlphaFoldDB" id="L8JCI3"/>
<keyword evidence="3" id="KW-0472">Membrane</keyword>
<dbReference type="Pfam" id="PF13458">
    <property type="entry name" value="Peripla_BP_6"/>
    <property type="match status" value="1"/>
</dbReference>
<keyword evidence="6" id="KW-1185">Reference proteome</keyword>
<dbReference type="SUPFAM" id="SSF53822">
    <property type="entry name" value="Periplasmic binding protein-like I"/>
    <property type="match status" value="1"/>
</dbReference>
<feature type="transmembrane region" description="Helical" evidence="3">
    <location>
        <begin position="20"/>
        <end position="41"/>
    </location>
</feature>
<dbReference type="InterPro" id="IPR051010">
    <property type="entry name" value="BCAA_transport"/>
</dbReference>
<dbReference type="Proteomes" id="UP000011134">
    <property type="component" value="Unassembled WGS sequence"/>
</dbReference>
<evidence type="ECO:0000256" key="2">
    <source>
        <dbReference type="ARBA" id="ARBA00022729"/>
    </source>
</evidence>
<keyword evidence="3" id="KW-0812">Transmembrane</keyword>
<evidence type="ECO:0000313" key="6">
    <source>
        <dbReference type="Proteomes" id="UP000011134"/>
    </source>
</evidence>
<feature type="domain" description="Leucine-binding protein" evidence="4">
    <location>
        <begin position="49"/>
        <end position="384"/>
    </location>
</feature>
<reference evidence="5 6" key="1">
    <citation type="submission" date="2012-12" db="EMBL/GenBank/DDBJ databases">
        <title>Genome Assembly of Photobacterium sp. AK15.</title>
        <authorList>
            <person name="Khatri I."/>
            <person name="Vaidya B."/>
            <person name="Srinivas T.N.R."/>
            <person name="Subramanian S."/>
            <person name="Pinnaka A."/>
        </authorList>
    </citation>
    <scope>NUCLEOTIDE SEQUENCE [LARGE SCALE GENOMIC DNA]</scope>
    <source>
        <strain evidence="5 6">AK15</strain>
    </source>
</reference>
<dbReference type="PANTHER" id="PTHR30483">
    <property type="entry name" value="LEUCINE-SPECIFIC-BINDING PROTEIN"/>
    <property type="match status" value="1"/>
</dbReference>
<gene>
    <name evidence="5" type="ORF">C942_04253</name>
</gene>
<dbReference type="PATRIC" id="fig|1056511.3.peg.1083"/>
<evidence type="ECO:0000313" key="5">
    <source>
        <dbReference type="EMBL" id="ELR66555.1"/>
    </source>
</evidence>
<evidence type="ECO:0000259" key="4">
    <source>
        <dbReference type="Pfam" id="PF13458"/>
    </source>
</evidence>
<dbReference type="InterPro" id="IPR028082">
    <property type="entry name" value="Peripla_BP_I"/>
</dbReference>
<dbReference type="PANTHER" id="PTHR30483:SF6">
    <property type="entry name" value="PERIPLASMIC BINDING PROTEIN OF ABC TRANSPORTER FOR NATURAL AMINO ACIDS"/>
    <property type="match status" value="1"/>
</dbReference>
<comment type="caution">
    <text evidence="5">The sequence shown here is derived from an EMBL/GenBank/DDBJ whole genome shotgun (WGS) entry which is preliminary data.</text>
</comment>
<dbReference type="InterPro" id="IPR028081">
    <property type="entry name" value="Leu-bd"/>
</dbReference>
<dbReference type="RefSeq" id="WP_007463296.1">
    <property type="nucleotide sequence ID" value="NZ_AMZO01000006.1"/>
</dbReference>
<evidence type="ECO:0000256" key="1">
    <source>
        <dbReference type="ARBA" id="ARBA00010062"/>
    </source>
</evidence>
<sequence length="455" mass="50715">MTDNADKQSQQQTDLSRRKILRTSGVLGFTGALSAVAPGIIRAQRIGEPLRIGFCGPYTGPASHTGHAIKQGIVMALEDARKTGEIPVSIDGNLHEVEVVWVDSQSSPTAAIKASSTAINRQGVKLMVGGWHSSVALSLMDTEADLNTIHIGHLGASQYIANKINLNPKRYRGWFKGWPSPPKLAGLYGKPLRYFMKQRLWQPTNNTAGILVENSAYGHSWGEALSNSLKEEGFDPLPYEVIDMEETDFTQLLKQFKRRKVSLVAITSAGDVAVSNFVRQFRELNIQALLLGHGIRWLDNWYQMTGEASDYVVSMDSAMPIALWQQWWVRRYQAKYNQEPSIQAAGLHYDYTRMAIRALNMAGTLDSDSLIATLHQMSHKGVWNLYRFSTGPGPHALSANEVMTGRFMKGFYHPMVQLINGEAKIIWPLKYAEQRFIQPPWLSDKNKTLGSGIIG</sequence>
<keyword evidence="3" id="KW-1133">Transmembrane helix</keyword>
<protein>
    <submittedName>
        <fullName evidence="5">Putative branched-chain amino acid ABC transporter</fullName>
    </submittedName>
</protein>
<dbReference type="InterPro" id="IPR006311">
    <property type="entry name" value="TAT_signal"/>
</dbReference>
<organism evidence="5 6">
    <name type="scientific">Photobacterium marinum</name>
    <dbReference type="NCBI Taxonomy" id="1056511"/>
    <lineage>
        <taxon>Bacteria</taxon>
        <taxon>Pseudomonadati</taxon>
        <taxon>Pseudomonadota</taxon>
        <taxon>Gammaproteobacteria</taxon>
        <taxon>Vibrionales</taxon>
        <taxon>Vibrionaceae</taxon>
        <taxon>Photobacterium</taxon>
    </lineage>
</organism>
<evidence type="ECO:0000256" key="3">
    <source>
        <dbReference type="SAM" id="Phobius"/>
    </source>
</evidence>